<name>A0A382GFT2_9ZZZZ</name>
<proteinExistence type="predicted"/>
<sequence length="203" mass="23078">MKSFVQKVVFFFSVLVLLAGSSCSMFESVKIIPVFDPEATILPQTNTIAYIKNGITAMSLPLSDVKAVDAFAVLIYNGTDHFISLRQKDCWLLDGTGKETKPLDKSMYTARLGRNFKPKLPPEFPSEVFRRNKTLRIQGDPAPLPTTDIERTNIMPKNQSKFFLYFPVRSIKSSSLRVIVPKIYSEYDQTETTFVFKFRVEKG</sequence>
<reference evidence="1" key="1">
    <citation type="submission" date="2018-05" db="EMBL/GenBank/DDBJ databases">
        <authorList>
            <person name="Lanie J.A."/>
            <person name="Ng W.-L."/>
            <person name="Kazmierczak K.M."/>
            <person name="Andrzejewski T.M."/>
            <person name="Davidsen T.M."/>
            <person name="Wayne K.J."/>
            <person name="Tettelin H."/>
            <person name="Glass J.I."/>
            <person name="Rusch D."/>
            <person name="Podicherti R."/>
            <person name="Tsui H.-C.T."/>
            <person name="Winkler M.E."/>
        </authorList>
    </citation>
    <scope>NUCLEOTIDE SEQUENCE</scope>
</reference>
<organism evidence="1">
    <name type="scientific">marine metagenome</name>
    <dbReference type="NCBI Taxonomy" id="408172"/>
    <lineage>
        <taxon>unclassified sequences</taxon>
        <taxon>metagenomes</taxon>
        <taxon>ecological metagenomes</taxon>
    </lineage>
</organism>
<dbReference type="EMBL" id="UINC01055324">
    <property type="protein sequence ID" value="SVB74066.1"/>
    <property type="molecule type" value="Genomic_DNA"/>
</dbReference>
<accession>A0A382GFT2</accession>
<gene>
    <name evidence="1" type="ORF">METZ01_LOCUS226920</name>
</gene>
<dbReference type="PROSITE" id="PS51257">
    <property type="entry name" value="PROKAR_LIPOPROTEIN"/>
    <property type="match status" value="1"/>
</dbReference>
<dbReference type="AlphaFoldDB" id="A0A382GFT2"/>
<evidence type="ECO:0008006" key="2">
    <source>
        <dbReference type="Google" id="ProtNLM"/>
    </source>
</evidence>
<protein>
    <recommendedName>
        <fullName evidence="2">Lipoprotein</fullName>
    </recommendedName>
</protein>
<evidence type="ECO:0000313" key="1">
    <source>
        <dbReference type="EMBL" id="SVB74066.1"/>
    </source>
</evidence>